<proteinExistence type="predicted"/>
<protein>
    <submittedName>
        <fullName evidence="1">Uncharacterized protein</fullName>
    </submittedName>
</protein>
<dbReference type="Proteomes" id="UP000807025">
    <property type="component" value="Unassembled WGS sequence"/>
</dbReference>
<accession>A0A9P6DB78</accession>
<evidence type="ECO:0000313" key="1">
    <source>
        <dbReference type="EMBL" id="KAF9498292.1"/>
    </source>
</evidence>
<keyword evidence="2" id="KW-1185">Reference proteome</keyword>
<comment type="caution">
    <text evidence="1">The sequence shown here is derived from an EMBL/GenBank/DDBJ whole genome shotgun (WGS) entry which is preliminary data.</text>
</comment>
<evidence type="ECO:0000313" key="2">
    <source>
        <dbReference type="Proteomes" id="UP000807025"/>
    </source>
</evidence>
<sequence length="192" mass="21002">MPCRNKPSVGRMTNDACSLELVHADPVVMEEVGDHVGEAVDARAELEGPVGMHRGFFAATQPARHGRAEAMAKPQEKKLQPLEANASNATGPTTWDQYTLPNEVIDTLHSSLMATSSSWDKPTWRALFPGSTARTLAAKVEMAKKTVEKRMVEMIDEAVLLETLVRNEVSEDDFLGWLARAFICFLGGHPAS</sequence>
<name>A0A9P6DB78_PLEER</name>
<dbReference type="EMBL" id="MU154538">
    <property type="protein sequence ID" value="KAF9498292.1"/>
    <property type="molecule type" value="Genomic_DNA"/>
</dbReference>
<dbReference type="AlphaFoldDB" id="A0A9P6DB78"/>
<reference evidence="1" key="1">
    <citation type="submission" date="2020-11" db="EMBL/GenBank/DDBJ databases">
        <authorList>
            <consortium name="DOE Joint Genome Institute"/>
            <person name="Ahrendt S."/>
            <person name="Riley R."/>
            <person name="Andreopoulos W."/>
            <person name="Labutti K."/>
            <person name="Pangilinan J."/>
            <person name="Ruiz-Duenas F.J."/>
            <person name="Barrasa J.M."/>
            <person name="Sanchez-Garcia M."/>
            <person name="Camarero S."/>
            <person name="Miyauchi S."/>
            <person name="Serrano A."/>
            <person name="Linde D."/>
            <person name="Babiker R."/>
            <person name="Drula E."/>
            <person name="Ayuso-Fernandez I."/>
            <person name="Pacheco R."/>
            <person name="Padilla G."/>
            <person name="Ferreira P."/>
            <person name="Barriuso J."/>
            <person name="Kellner H."/>
            <person name="Castanera R."/>
            <person name="Alfaro M."/>
            <person name="Ramirez L."/>
            <person name="Pisabarro A.G."/>
            <person name="Kuo A."/>
            <person name="Tritt A."/>
            <person name="Lipzen A."/>
            <person name="He G."/>
            <person name="Yan M."/>
            <person name="Ng V."/>
            <person name="Cullen D."/>
            <person name="Martin F."/>
            <person name="Rosso M.-N."/>
            <person name="Henrissat B."/>
            <person name="Hibbett D."/>
            <person name="Martinez A.T."/>
            <person name="Grigoriev I.V."/>
        </authorList>
    </citation>
    <scope>NUCLEOTIDE SEQUENCE</scope>
    <source>
        <strain evidence="1">ATCC 90797</strain>
    </source>
</reference>
<organism evidence="1 2">
    <name type="scientific">Pleurotus eryngii</name>
    <name type="common">Boletus of the steppes</name>
    <dbReference type="NCBI Taxonomy" id="5323"/>
    <lineage>
        <taxon>Eukaryota</taxon>
        <taxon>Fungi</taxon>
        <taxon>Dikarya</taxon>
        <taxon>Basidiomycota</taxon>
        <taxon>Agaricomycotina</taxon>
        <taxon>Agaricomycetes</taxon>
        <taxon>Agaricomycetidae</taxon>
        <taxon>Agaricales</taxon>
        <taxon>Pleurotineae</taxon>
        <taxon>Pleurotaceae</taxon>
        <taxon>Pleurotus</taxon>
    </lineage>
</organism>
<gene>
    <name evidence="1" type="ORF">BDN71DRAFT_417659</name>
</gene>